<protein>
    <submittedName>
        <fullName evidence="1">Uridine kinase</fullName>
    </submittedName>
</protein>
<accession>A0A3N4Z9C3</accession>
<dbReference type="GO" id="GO:0016301">
    <property type="term" value="F:kinase activity"/>
    <property type="evidence" value="ECO:0007669"/>
    <property type="project" value="UniProtKB-KW"/>
</dbReference>
<sequence>MTVTPEVLGGLLDRVRSADARLVCVDGPAGSGKTTLGAQLADALEAPVVHMDDLYEGWEPGPGGGAENLRRWVLEPLATGRRARYRRYDWESAGWAEWHEVPPSVHVIVEGCGSAARQVDAFPGGVLRIWVEADDDERLRRGLARDGEAARDHWIRWMTDEAEHFAREHTRERADVRLDGFGGLLTDT</sequence>
<keyword evidence="2" id="KW-1185">Reference proteome</keyword>
<dbReference type="SUPFAM" id="SSF52540">
    <property type="entry name" value="P-loop containing nucleoside triphosphate hydrolases"/>
    <property type="match status" value="1"/>
</dbReference>
<gene>
    <name evidence="1" type="ORF">EDD34_2625</name>
</gene>
<organism evidence="1 2">
    <name type="scientific">Myceligenerans xiligouense</name>
    <dbReference type="NCBI Taxonomy" id="253184"/>
    <lineage>
        <taxon>Bacteria</taxon>
        <taxon>Bacillati</taxon>
        <taxon>Actinomycetota</taxon>
        <taxon>Actinomycetes</taxon>
        <taxon>Micrococcales</taxon>
        <taxon>Promicromonosporaceae</taxon>
        <taxon>Myceligenerans</taxon>
    </lineage>
</organism>
<dbReference type="Proteomes" id="UP000280501">
    <property type="component" value="Unassembled WGS sequence"/>
</dbReference>
<comment type="caution">
    <text evidence="1">The sequence shown here is derived from an EMBL/GenBank/DDBJ whole genome shotgun (WGS) entry which is preliminary data.</text>
</comment>
<dbReference type="InterPro" id="IPR027417">
    <property type="entry name" value="P-loop_NTPase"/>
</dbReference>
<dbReference type="EMBL" id="RKQZ01000001">
    <property type="protein sequence ID" value="RPF21982.1"/>
    <property type="molecule type" value="Genomic_DNA"/>
</dbReference>
<proteinExistence type="predicted"/>
<name>A0A3N4Z9C3_9MICO</name>
<dbReference type="OrthoDB" id="3237545at2"/>
<evidence type="ECO:0000313" key="1">
    <source>
        <dbReference type="EMBL" id="RPF21982.1"/>
    </source>
</evidence>
<evidence type="ECO:0000313" key="2">
    <source>
        <dbReference type="Proteomes" id="UP000280501"/>
    </source>
</evidence>
<keyword evidence="1" id="KW-0808">Transferase</keyword>
<dbReference type="Gene3D" id="3.40.50.300">
    <property type="entry name" value="P-loop containing nucleotide triphosphate hydrolases"/>
    <property type="match status" value="1"/>
</dbReference>
<dbReference type="AlphaFoldDB" id="A0A3N4Z9C3"/>
<dbReference type="RefSeq" id="WP_123814963.1">
    <property type="nucleotide sequence ID" value="NZ_RKQZ01000001.1"/>
</dbReference>
<reference evidence="1 2" key="1">
    <citation type="submission" date="2018-11" db="EMBL/GenBank/DDBJ databases">
        <title>Sequencing the genomes of 1000 actinobacteria strains.</title>
        <authorList>
            <person name="Klenk H.-P."/>
        </authorList>
    </citation>
    <scope>NUCLEOTIDE SEQUENCE [LARGE SCALE GENOMIC DNA]</scope>
    <source>
        <strain evidence="1 2">DSM 15700</strain>
    </source>
</reference>
<dbReference type="Pfam" id="PF13238">
    <property type="entry name" value="AAA_18"/>
    <property type="match status" value="1"/>
</dbReference>
<keyword evidence="1" id="KW-0418">Kinase</keyword>